<protein>
    <submittedName>
        <fullName evidence="3">ParB/RepB/Spo0J family partition protein</fullName>
    </submittedName>
</protein>
<dbReference type="InterPro" id="IPR036086">
    <property type="entry name" value="ParB/Sulfiredoxin_sf"/>
</dbReference>
<gene>
    <name evidence="3" type="ORF">PQU98_05170</name>
</gene>
<dbReference type="SUPFAM" id="SSF109709">
    <property type="entry name" value="KorB DNA-binding domain-like"/>
    <property type="match status" value="1"/>
</dbReference>
<evidence type="ECO:0000313" key="3">
    <source>
        <dbReference type="EMBL" id="MDC7675507.1"/>
    </source>
</evidence>
<dbReference type="Pfam" id="PF02195">
    <property type="entry name" value="ParB_N"/>
    <property type="match status" value="1"/>
</dbReference>
<sequence length="713" mass="78769">MTTSNPKIIRSQSRDIPFHKLTLSQSNVRRIKAGQSIEDLALSIARRGLIQGLHVRPVLAPDGSETGMFEVPAGGRRFRALEWLVKHKHMTRHTPIPCIVSDAGSEIAIEELSLVENIERAPLHPLDQFQAFKALLEKGMNEEDIAAAFFVPVQVVKQRLRLVTVSPTLLNLYADDAMTLEQLMAFSVSDSHERQEQVWQAVSHSWQKEPWQIRRMLTETTVPAADKRAIFLGLEAYQQAGGVILRDLFEPDRGGWLQDALLLDRLVNDKLAKIAEVVAGEGWKWIDARISLPYGVKDDLRDVKGRAPELSGDDRARQTRLTQDYERIETEYEGVDELPDDIDQRLGEIESELAALTNRPRIYEPADIDIAGAFISIDSDGEVLIERGFVRPEDEPALEITDEGVAGGSDDPDAPPDQHSHHAPASTAISVGGTPLLAEDDDEDNAKPLSDRLLTELTAYRTLALRNAFALSPHTALTALLHRLVSDAFGYRRGGNVLEVHVNPVSFPVASDDLSDSPAALATRLRHDRWADLIPDDDEALWAWLTALDDLTRLDLLAHCLSFGINAVYERPNPYGSGISAQGLAIRMAQSDRLAQATGLDLVAAGWRATVGNYLYRVPKSRILEAVREGVGERAAQRIDHLKKAEMAEAAERLLAKTGWLPEPLRLPPDHQPTIGDTCANPVVHVLEASDDDQPPFDPDIKNDDDPSAVAAQ</sequence>
<dbReference type="EMBL" id="JAQQKV010000001">
    <property type="protein sequence ID" value="MDC7675507.1"/>
    <property type="molecule type" value="Genomic_DNA"/>
</dbReference>
<organism evidence="3 4">
    <name type="scientific">Asticcacaulis machinosus</name>
    <dbReference type="NCBI Taxonomy" id="2984211"/>
    <lineage>
        <taxon>Bacteria</taxon>
        <taxon>Pseudomonadati</taxon>
        <taxon>Pseudomonadota</taxon>
        <taxon>Alphaproteobacteria</taxon>
        <taxon>Caulobacterales</taxon>
        <taxon>Caulobacteraceae</taxon>
        <taxon>Asticcacaulis</taxon>
    </lineage>
</organism>
<accession>A0ABT5HH44</accession>
<keyword evidence="4" id="KW-1185">Reference proteome</keyword>
<dbReference type="Proteomes" id="UP001218579">
    <property type="component" value="Unassembled WGS sequence"/>
</dbReference>
<dbReference type="Gene3D" id="1.10.10.2830">
    <property type="match status" value="1"/>
</dbReference>
<dbReference type="CDD" id="cd16406">
    <property type="entry name" value="ParB_N_like"/>
    <property type="match status" value="1"/>
</dbReference>
<feature type="domain" description="ParB-like N-terminal" evidence="2">
    <location>
        <begin position="14"/>
        <end position="118"/>
    </location>
</feature>
<dbReference type="PANTHER" id="PTHR33375">
    <property type="entry name" value="CHROMOSOME-PARTITIONING PROTEIN PARB-RELATED"/>
    <property type="match status" value="1"/>
</dbReference>
<evidence type="ECO:0000313" key="4">
    <source>
        <dbReference type="Proteomes" id="UP001218579"/>
    </source>
</evidence>
<evidence type="ECO:0000259" key="2">
    <source>
        <dbReference type="SMART" id="SM00470"/>
    </source>
</evidence>
<evidence type="ECO:0000256" key="1">
    <source>
        <dbReference type="SAM" id="MobiDB-lite"/>
    </source>
</evidence>
<dbReference type="InterPro" id="IPR050336">
    <property type="entry name" value="Chromosome_partition/occlusion"/>
</dbReference>
<dbReference type="SMART" id="SM00470">
    <property type="entry name" value="ParB"/>
    <property type="match status" value="1"/>
</dbReference>
<feature type="region of interest" description="Disordered" evidence="1">
    <location>
        <begin position="688"/>
        <end position="713"/>
    </location>
</feature>
<comment type="caution">
    <text evidence="3">The sequence shown here is derived from an EMBL/GenBank/DDBJ whole genome shotgun (WGS) entry which is preliminary data.</text>
</comment>
<reference evidence="3 4" key="1">
    <citation type="submission" date="2023-01" db="EMBL/GenBank/DDBJ databases">
        <title>Novel species of the genus Asticcacaulis isolated from rivers.</title>
        <authorList>
            <person name="Lu H."/>
        </authorList>
    </citation>
    <scope>NUCLEOTIDE SEQUENCE [LARGE SCALE GENOMIC DNA]</scope>
    <source>
        <strain evidence="3 4">LKC15W</strain>
    </source>
</reference>
<dbReference type="SUPFAM" id="SSF110849">
    <property type="entry name" value="ParB/Sulfiredoxin"/>
    <property type="match status" value="1"/>
</dbReference>
<dbReference type="RefSeq" id="WP_272743819.1">
    <property type="nucleotide sequence ID" value="NZ_JAQQKV010000001.1"/>
</dbReference>
<dbReference type="InterPro" id="IPR003115">
    <property type="entry name" value="ParB_N"/>
</dbReference>
<name>A0ABT5HH44_9CAUL</name>
<proteinExistence type="predicted"/>
<feature type="region of interest" description="Disordered" evidence="1">
    <location>
        <begin position="394"/>
        <end position="447"/>
    </location>
</feature>
<dbReference type="PANTHER" id="PTHR33375:SF7">
    <property type="entry name" value="CHROMOSOME 2-PARTITIONING PROTEIN PARB-RELATED"/>
    <property type="match status" value="1"/>
</dbReference>
<dbReference type="Gene3D" id="3.90.1530.30">
    <property type="match status" value="1"/>
</dbReference>